<protein>
    <submittedName>
        <fullName evidence="1">Uncharacterized protein</fullName>
    </submittedName>
</protein>
<dbReference type="EMBL" id="LR746496">
    <property type="protein sequence ID" value="CAA7600317.1"/>
    <property type="molecule type" value="Genomic_DNA"/>
</dbReference>
<gene>
    <name evidence="2" type="ORF">DEACI_0539</name>
    <name evidence="1" type="ORF">DEACI_0970</name>
</gene>
<reference evidence="2" key="1">
    <citation type="submission" date="2014-11" db="EMBL/GenBank/DDBJ databases">
        <authorList>
            <person name="Hornung B.V."/>
        </authorList>
    </citation>
    <scope>NUCLEOTIDE SEQUENCE</scope>
    <source>
        <strain evidence="2">INE</strain>
    </source>
</reference>
<accession>A0A8S0XVG7</accession>
<name>A0A8S0XVG7_9FIRM</name>
<organism evidence="1">
    <name type="scientific">Acididesulfobacillus acetoxydans</name>
    <dbReference type="NCBI Taxonomy" id="1561005"/>
    <lineage>
        <taxon>Bacteria</taxon>
        <taxon>Bacillati</taxon>
        <taxon>Bacillota</taxon>
        <taxon>Clostridia</taxon>
        <taxon>Eubacteriales</taxon>
        <taxon>Peptococcaceae</taxon>
        <taxon>Acididesulfobacillus</taxon>
    </lineage>
</organism>
<dbReference type="AlphaFoldDB" id="A0A8S0XVG7"/>
<keyword evidence="3" id="KW-1185">Reference proteome</keyword>
<reference evidence="1" key="2">
    <citation type="submission" date="2020-01" db="EMBL/GenBank/DDBJ databases">
        <authorList>
            <person name="Hornung B."/>
        </authorList>
    </citation>
    <scope>NUCLEOTIDE SEQUENCE</scope>
    <source>
        <strain evidence="1">PacBioINE</strain>
    </source>
</reference>
<proteinExistence type="predicted"/>
<evidence type="ECO:0000313" key="3">
    <source>
        <dbReference type="Proteomes" id="UP001071230"/>
    </source>
</evidence>
<sequence length="50" mass="5166">MLIALSSSRSRFSKGRPPAVGGNDLGAIVLLRVVTAPDTCGGEIVVTVKR</sequence>
<dbReference type="Proteomes" id="UP000836597">
    <property type="component" value="Chromosome"/>
</dbReference>
<evidence type="ECO:0000313" key="1">
    <source>
        <dbReference type="EMBL" id="CAA7600317.1"/>
    </source>
</evidence>
<dbReference type="Proteomes" id="UP001071230">
    <property type="component" value="Unassembled WGS sequence"/>
</dbReference>
<dbReference type="KEGG" id="aacx:DEACI_0970"/>
<dbReference type="EMBL" id="CDGJ01000015">
    <property type="protein sequence ID" value="CEJ06093.1"/>
    <property type="molecule type" value="Genomic_DNA"/>
</dbReference>
<evidence type="ECO:0000313" key="2">
    <source>
        <dbReference type="EMBL" id="CEJ06093.1"/>
    </source>
</evidence>